<evidence type="ECO:0000313" key="3">
    <source>
        <dbReference type="Proteomes" id="UP000678393"/>
    </source>
</evidence>
<comment type="caution">
    <text evidence="2">The sequence shown here is derived from an EMBL/GenBank/DDBJ whole genome shotgun (WGS) entry which is preliminary data.</text>
</comment>
<dbReference type="AlphaFoldDB" id="A0A8S3YYV7"/>
<accession>A0A8S3YYV7</accession>
<feature type="compositionally biased region" description="Basic and acidic residues" evidence="1">
    <location>
        <begin position="43"/>
        <end position="53"/>
    </location>
</feature>
<evidence type="ECO:0000313" key="2">
    <source>
        <dbReference type="EMBL" id="CAG5120390.1"/>
    </source>
</evidence>
<evidence type="ECO:0000256" key="1">
    <source>
        <dbReference type="SAM" id="MobiDB-lite"/>
    </source>
</evidence>
<gene>
    <name evidence="2" type="ORF">CUNI_LOCUS5948</name>
</gene>
<feature type="region of interest" description="Disordered" evidence="1">
    <location>
        <begin position="1"/>
        <end position="53"/>
    </location>
</feature>
<organism evidence="2 3">
    <name type="scientific">Candidula unifasciata</name>
    <dbReference type="NCBI Taxonomy" id="100452"/>
    <lineage>
        <taxon>Eukaryota</taxon>
        <taxon>Metazoa</taxon>
        <taxon>Spiralia</taxon>
        <taxon>Lophotrochozoa</taxon>
        <taxon>Mollusca</taxon>
        <taxon>Gastropoda</taxon>
        <taxon>Heterobranchia</taxon>
        <taxon>Euthyneura</taxon>
        <taxon>Panpulmonata</taxon>
        <taxon>Eupulmonata</taxon>
        <taxon>Stylommatophora</taxon>
        <taxon>Helicina</taxon>
        <taxon>Helicoidea</taxon>
        <taxon>Geomitridae</taxon>
        <taxon>Candidula</taxon>
    </lineage>
</organism>
<sequence>MASGSRQSGLEAKSESSLLDPSLFSWMSRDSQQKVNEISDDDESRRKEKDSDC</sequence>
<keyword evidence="3" id="KW-1185">Reference proteome</keyword>
<proteinExistence type="predicted"/>
<protein>
    <submittedName>
        <fullName evidence="2">Uncharacterized protein</fullName>
    </submittedName>
</protein>
<feature type="non-terminal residue" evidence="2">
    <location>
        <position position="1"/>
    </location>
</feature>
<dbReference type="EMBL" id="CAJHNH020000890">
    <property type="protein sequence ID" value="CAG5120390.1"/>
    <property type="molecule type" value="Genomic_DNA"/>
</dbReference>
<dbReference type="Proteomes" id="UP000678393">
    <property type="component" value="Unassembled WGS sequence"/>
</dbReference>
<name>A0A8S3YYV7_9EUPU</name>
<reference evidence="2" key="1">
    <citation type="submission" date="2021-04" db="EMBL/GenBank/DDBJ databases">
        <authorList>
            <consortium name="Molecular Ecology Group"/>
        </authorList>
    </citation>
    <scope>NUCLEOTIDE SEQUENCE</scope>
</reference>